<feature type="region of interest" description="Disordered" evidence="1">
    <location>
        <begin position="559"/>
        <end position="904"/>
    </location>
</feature>
<evidence type="ECO:0000313" key="2">
    <source>
        <dbReference type="EMBL" id="OAP63376.1"/>
    </source>
</evidence>
<feature type="compositionally biased region" description="Polar residues" evidence="1">
    <location>
        <begin position="596"/>
        <end position="608"/>
    </location>
</feature>
<dbReference type="GeneID" id="30006773"/>
<keyword evidence="3" id="KW-1185">Reference proteome</keyword>
<evidence type="ECO:0000313" key="3">
    <source>
        <dbReference type="Proteomes" id="UP000078343"/>
    </source>
</evidence>
<dbReference type="EMBL" id="LVYI01000002">
    <property type="protein sequence ID" value="OAP63376.1"/>
    <property type="molecule type" value="Genomic_DNA"/>
</dbReference>
<feature type="compositionally biased region" description="Polar residues" evidence="1">
    <location>
        <begin position="1009"/>
        <end position="1023"/>
    </location>
</feature>
<feature type="compositionally biased region" description="Polar residues" evidence="1">
    <location>
        <begin position="145"/>
        <end position="165"/>
    </location>
</feature>
<dbReference type="InterPro" id="IPR021582">
    <property type="entry name" value="Aim21"/>
</dbReference>
<feature type="compositionally biased region" description="Basic and acidic residues" evidence="1">
    <location>
        <begin position="1086"/>
        <end position="1098"/>
    </location>
</feature>
<feature type="region of interest" description="Disordered" evidence="1">
    <location>
        <begin position="233"/>
        <end position="274"/>
    </location>
</feature>
<feature type="compositionally biased region" description="Low complexity" evidence="1">
    <location>
        <begin position="187"/>
        <end position="197"/>
    </location>
</feature>
<dbReference type="RefSeq" id="XP_018696743.1">
    <property type="nucleotide sequence ID" value="XM_018834119.1"/>
</dbReference>
<evidence type="ECO:0000256" key="1">
    <source>
        <dbReference type="SAM" id="MobiDB-lite"/>
    </source>
</evidence>
<feature type="compositionally biased region" description="Basic and acidic residues" evidence="1">
    <location>
        <begin position="762"/>
        <end position="774"/>
    </location>
</feature>
<feature type="region of interest" description="Disordered" evidence="1">
    <location>
        <begin position="922"/>
        <end position="1111"/>
    </location>
</feature>
<feature type="region of interest" description="Disordered" evidence="1">
    <location>
        <begin position="138"/>
        <end position="218"/>
    </location>
</feature>
<feature type="compositionally biased region" description="Basic and acidic residues" evidence="1">
    <location>
        <begin position="1024"/>
        <end position="1033"/>
    </location>
</feature>
<feature type="region of interest" description="Disordered" evidence="1">
    <location>
        <begin position="492"/>
        <end position="526"/>
    </location>
</feature>
<feature type="compositionally biased region" description="Basic and acidic residues" evidence="1">
    <location>
        <begin position="857"/>
        <end position="879"/>
    </location>
</feature>
<feature type="region of interest" description="Disordered" evidence="1">
    <location>
        <begin position="1"/>
        <end position="86"/>
    </location>
</feature>
<gene>
    <name evidence="2" type="ORF">AYL99_02603</name>
</gene>
<feature type="compositionally biased region" description="Basic and acidic residues" evidence="1">
    <location>
        <begin position="631"/>
        <end position="652"/>
    </location>
</feature>
<dbReference type="OrthoDB" id="5386574at2759"/>
<feature type="compositionally biased region" description="Polar residues" evidence="1">
    <location>
        <begin position="1038"/>
        <end position="1050"/>
    </location>
</feature>
<organism evidence="2 3">
    <name type="scientific">Fonsecaea erecta</name>
    <dbReference type="NCBI Taxonomy" id="1367422"/>
    <lineage>
        <taxon>Eukaryota</taxon>
        <taxon>Fungi</taxon>
        <taxon>Dikarya</taxon>
        <taxon>Ascomycota</taxon>
        <taxon>Pezizomycotina</taxon>
        <taxon>Eurotiomycetes</taxon>
        <taxon>Chaetothyriomycetidae</taxon>
        <taxon>Chaetothyriales</taxon>
        <taxon>Herpotrichiellaceae</taxon>
        <taxon>Fonsecaea</taxon>
    </lineage>
</organism>
<protein>
    <recommendedName>
        <fullName evidence="4">Altered inheritance of mitochondria protein 21</fullName>
    </recommendedName>
</protein>
<accession>A0A178ZVB5</accession>
<reference evidence="2 3" key="1">
    <citation type="submission" date="2016-04" db="EMBL/GenBank/DDBJ databases">
        <title>Draft genome of Fonsecaea erecta CBS 125763.</title>
        <authorList>
            <person name="Weiss V.A."/>
            <person name="Vicente V.A."/>
            <person name="Raittz R.T."/>
            <person name="Moreno L.F."/>
            <person name="De Souza E.M."/>
            <person name="Pedrosa F.O."/>
            <person name="Steffens M.B."/>
            <person name="Faoro H."/>
            <person name="Tadra-Sfeir M.Z."/>
            <person name="Najafzadeh M.J."/>
            <person name="Felipe M.S."/>
            <person name="Teixeira M."/>
            <person name="Sun J."/>
            <person name="Xi L."/>
            <person name="Gomes R."/>
            <person name="De Azevedo C.M."/>
            <person name="Salgado C.G."/>
            <person name="Da Silva M.B."/>
            <person name="Nascimento M.F."/>
            <person name="Queiroz-Telles F."/>
            <person name="Attili D.S."/>
            <person name="Gorbushina A."/>
        </authorList>
    </citation>
    <scope>NUCLEOTIDE SEQUENCE [LARGE SCALE GENOMIC DNA]</scope>
    <source>
        <strain evidence="2 3">CBS 125763</strain>
    </source>
</reference>
<dbReference type="STRING" id="1367422.A0A178ZVB5"/>
<dbReference type="AlphaFoldDB" id="A0A178ZVB5"/>
<sequence>MSAAQVAPTIPPRPARAQQAAAHGAGKLPDIPPRPINKRLERSVSPSNYPRSPLNEPWSANLTRHKTNEQASAEGLPRRPSVQYLPSLGQEGMEYGEIMDMGMEIQGDMQTNENAPVSTSAPDAAAQTRNIAQDLHLHAPKPSLPKSSATAQVQAVTRTDSQQAASHGLGKPATPSQDESDGLQQGRPRSSFSRPSSTIGGERRPSVFGDEESGPAELGLRVPINPLLGDVQAPSPAIGLSPAHTGANGDKRRPTHSRAKASREIFTPPGSYGLHGHGVAPQDRFEKDWYAKHPDVAQIEETLGHGVYESIGSGRGAFALSSDDLNKIVRDTASRGAGLGTSGSTFSYPDEQIGYLASDIYVSRSQQNTPNNLAKTLTNTSQPALESPLRKASFPADDTIPAEVRRGRLSVSSRHDDAVESEQEGEIHVPAGRRFSKITGGEESANETLDSRPIISQLSQEDEYLQHEYGYTVPILAADEVAKEAGFDHLQPAVSPKQERRGSLEPASGDVTPGSRPPSRPTSMYSLHSANHSLSRFISHPEERDTMYTPLEDVHEYEPLFPEDDDHKPISHSERFKQRPNALKQRFPSQDIWEDTPSSALYSATVSTPDLPAKIEQDGSASKTFESPEQEAARKEEASEKEKAKLIPKEQRLAQSRFAPHLRDDMPTRPGMVPRFPSQDIWEDSPDSHHLVTTISNLPREEQPEPETSTEAPAKPSVPPRPAKSRLGEGTSSAQIAPSVPPRPQKALGTMPPLGVPQNDSSKSKESSPTELKKVPSIPDRPKPQIPARPAKKPAGEGLAKTLSGGSAGSVEQEKISPPIAKAKPQVPARPVPGSKIANLRGNFMNDLNQKLGLGPPKEKEKEPESAAEEVKPLEDARKGRARGPQRRAPAKSPAATVKPMGFSMFSPRALWTIDDVDELNVTSSESNAPASAPKEDEPANVGVPEKAEPLEDSAPAESSPPATVDVTDHAEGESIPPATEAKVQPIPMATSLATNTAGELADPEPTLGTPTQEKSNPLSRNESGQKDDKAGEEVGLSQRTTASSAQVSGSELEREEPDPSMDAIPASKHTTASTLGDTVPLEKSPTPDEPRTLRDTLPEGEPGKTSMEQV</sequence>
<name>A0A178ZVB5_9EURO</name>
<dbReference type="Proteomes" id="UP000078343">
    <property type="component" value="Unassembled WGS sequence"/>
</dbReference>
<dbReference type="Pfam" id="PF11489">
    <property type="entry name" value="Aim21"/>
    <property type="match status" value="1"/>
</dbReference>
<proteinExistence type="predicted"/>
<feature type="compositionally biased region" description="Basic residues" evidence="1">
    <location>
        <begin position="880"/>
        <end position="890"/>
    </location>
</feature>
<evidence type="ECO:0008006" key="4">
    <source>
        <dbReference type="Google" id="ProtNLM"/>
    </source>
</evidence>
<comment type="caution">
    <text evidence="2">The sequence shown here is derived from an EMBL/GenBank/DDBJ whole genome shotgun (WGS) entry which is preliminary data.</text>
</comment>
<feature type="compositionally biased region" description="Basic and acidic residues" evidence="1">
    <location>
        <begin position="565"/>
        <end position="577"/>
    </location>
</feature>